<dbReference type="Proteomes" id="UP000473278">
    <property type="component" value="Unassembled WGS sequence"/>
</dbReference>
<comment type="caution">
    <text evidence="1">The sequence shown here is derived from an EMBL/GenBank/DDBJ whole genome shotgun (WGS) entry which is preliminary data.</text>
</comment>
<evidence type="ECO:0008006" key="3">
    <source>
        <dbReference type="Google" id="ProtNLM"/>
    </source>
</evidence>
<evidence type="ECO:0000313" key="2">
    <source>
        <dbReference type="Proteomes" id="UP000473278"/>
    </source>
</evidence>
<dbReference type="RefSeq" id="WP_165137993.1">
    <property type="nucleotide sequence ID" value="NZ_JAALLT010000001.1"/>
</dbReference>
<proteinExistence type="predicted"/>
<dbReference type="AlphaFoldDB" id="A0A6M1T3R1"/>
<accession>A0A6M1T3R1</accession>
<sequence length="484" mass="53820">MKKGTIIFALLVGMLIPIRAGAQLINLKTAPVATGDQFLVHPAVNIGMGNVSIAQDDTLGDTFINPATAVRVKGTKVFMLPAFYRISNGNGSAKTLTLGGLTSSGNWFGGVGIAIQDMSQASGRSNLLKDESTNNNYFWVQGGTQLSEKTSLGARFYWASLGAMDGVDLLYPRSRRIEQDGYMLDARLGLLMETGNRGEFEALLLYSRTDMTHEVFYDDFITFWNVNSLTTTDFAGQLRVEENLDKTNTLGMHLGYNQAVGDDDWKLGGIFTMNYKTHPKIPNYELMNIPRDPGNTWAFDVGIGASHTSEDDIRFGADLIIEPIWSNTWVEAQQNILDPEGTTVLVAEGEKTIENDFAFFNSAIKTGLGWRGEHMLWEGGIRAKTFRYRLKQWNYIQQSFRRQREHWTEWTFSMSVGAFLKDIAIKYTGLLTYGTGQPGTNNVVWGPQFFAANAAGDFIFAPDGDLMLDDATVLTHQFTIMVPF</sequence>
<gene>
    <name evidence="1" type="ORF">G3570_00040</name>
</gene>
<keyword evidence="2" id="KW-1185">Reference proteome</keyword>
<evidence type="ECO:0000313" key="1">
    <source>
        <dbReference type="EMBL" id="NGP75003.1"/>
    </source>
</evidence>
<reference evidence="1 2" key="1">
    <citation type="submission" date="2020-02" db="EMBL/GenBank/DDBJ databases">
        <title>Balneolaceae bacterium YR4-1, complete genome.</title>
        <authorList>
            <person name="Li Y."/>
            <person name="Wu S."/>
        </authorList>
    </citation>
    <scope>NUCLEOTIDE SEQUENCE [LARGE SCALE GENOMIC DNA]</scope>
    <source>
        <strain evidence="1 2">YR4-1</strain>
    </source>
</reference>
<name>A0A6M1T3R1_9BACT</name>
<organism evidence="1 2">
    <name type="scientific">Halalkalibaculum roseum</name>
    <dbReference type="NCBI Taxonomy" id="2709311"/>
    <lineage>
        <taxon>Bacteria</taxon>
        <taxon>Pseudomonadati</taxon>
        <taxon>Balneolota</taxon>
        <taxon>Balneolia</taxon>
        <taxon>Balneolales</taxon>
        <taxon>Balneolaceae</taxon>
        <taxon>Halalkalibaculum</taxon>
    </lineage>
</organism>
<dbReference type="EMBL" id="JAALLT010000001">
    <property type="protein sequence ID" value="NGP75003.1"/>
    <property type="molecule type" value="Genomic_DNA"/>
</dbReference>
<protein>
    <recommendedName>
        <fullName evidence="3">Long-chain fatty acid transport protein</fullName>
    </recommendedName>
</protein>